<evidence type="ECO:0000313" key="1">
    <source>
        <dbReference type="EMBL" id="CAB4149737.1"/>
    </source>
</evidence>
<dbReference type="Gene3D" id="3.40.50.300">
    <property type="entry name" value="P-loop containing nucleotide triphosphate hydrolases"/>
    <property type="match status" value="1"/>
</dbReference>
<organism evidence="1">
    <name type="scientific">uncultured Caudovirales phage</name>
    <dbReference type="NCBI Taxonomy" id="2100421"/>
    <lineage>
        <taxon>Viruses</taxon>
        <taxon>Duplodnaviria</taxon>
        <taxon>Heunggongvirae</taxon>
        <taxon>Uroviricota</taxon>
        <taxon>Caudoviricetes</taxon>
        <taxon>Peduoviridae</taxon>
        <taxon>Maltschvirus</taxon>
        <taxon>Maltschvirus maltsch</taxon>
    </lineage>
</organism>
<gene>
    <name evidence="1" type="ORF">UFOVP543_23</name>
    <name evidence="2" type="ORF">UFOVP804_51</name>
</gene>
<evidence type="ECO:0000313" key="2">
    <source>
        <dbReference type="EMBL" id="CAB4163765.1"/>
    </source>
</evidence>
<dbReference type="SUPFAM" id="SSF52540">
    <property type="entry name" value="P-loop containing nucleoside triphosphate hydrolases"/>
    <property type="match status" value="1"/>
</dbReference>
<dbReference type="EMBL" id="LR796531">
    <property type="protein sequence ID" value="CAB4149737.1"/>
    <property type="molecule type" value="Genomic_DNA"/>
</dbReference>
<sequence length="224" mass="25234">METDTHKNVVIMIAGYAGAGKDTLADQIMSNLNRKDKYNCVFKVKLKFADILKETLGMALNHLGFSDGSVIARSEDRSIKENIRPILVSLGRFARSKYQDVFADRLCDHADTINDSLPKRYSRMVNVGTARPEKGPYLNVMVVSDLRYINEVMVFKLWAENKGYILHTVYIERGECSAANEEEHKSIKELLDSDLCFHSYVTAPNGVLEPINEASLVITDLLDI</sequence>
<dbReference type="InterPro" id="IPR027417">
    <property type="entry name" value="P-loop_NTPase"/>
</dbReference>
<reference evidence="1" key="1">
    <citation type="submission" date="2020-04" db="EMBL/GenBank/DDBJ databases">
        <authorList>
            <person name="Chiriac C."/>
            <person name="Salcher M."/>
            <person name="Ghai R."/>
            <person name="Kavagutti S V."/>
        </authorList>
    </citation>
    <scope>NUCLEOTIDE SEQUENCE</scope>
</reference>
<protein>
    <submittedName>
        <fullName evidence="1">Uncharacterized protein</fullName>
    </submittedName>
</protein>
<name>A0A6J5MV61_9CAUD</name>
<proteinExistence type="predicted"/>
<dbReference type="EMBL" id="LR796756">
    <property type="protein sequence ID" value="CAB4163765.1"/>
    <property type="molecule type" value="Genomic_DNA"/>
</dbReference>
<accession>A0A6J5MV61</accession>